<reference evidence="1 2" key="1">
    <citation type="submission" date="2020-06" db="EMBL/GenBank/DDBJ databases">
        <title>Mannheimia pernigra sp. nov. isolated from bovine respiratory tract.</title>
        <authorList>
            <person name="Kuhnert P."/>
            <person name="Akarsu-Egger H."/>
        </authorList>
    </citation>
    <scope>NUCLEOTIDE SEQUENCE [LARGE SCALE GENOMIC DNA]</scope>
    <source>
        <strain evidence="1 2">BNO311</strain>
    </source>
</reference>
<proteinExistence type="predicted"/>
<accession>A0A7D5E1J1</accession>
<sequence>MKKIYNIEALRKHLKCNSYAELESYGYDVDGYFSEQKHKKHNIPIKKESNNFTSKTEDEDYETYDDYIYNPVDFMNFTDPMGYYYMGT</sequence>
<dbReference type="AlphaFoldDB" id="A0A7D5E1J1"/>
<dbReference type="EMBL" id="CP055306">
    <property type="protein sequence ID" value="QLB39748.1"/>
    <property type="molecule type" value="Genomic_DNA"/>
</dbReference>
<evidence type="ECO:0000313" key="1">
    <source>
        <dbReference type="EMBL" id="QLB39748.1"/>
    </source>
</evidence>
<organism evidence="1 2">
    <name type="scientific">Mannheimia pernigra</name>
    <dbReference type="NCBI Taxonomy" id="111844"/>
    <lineage>
        <taxon>Bacteria</taxon>
        <taxon>Pseudomonadati</taxon>
        <taxon>Pseudomonadota</taxon>
        <taxon>Gammaproteobacteria</taxon>
        <taxon>Pasteurellales</taxon>
        <taxon>Pasteurellaceae</taxon>
        <taxon>Mannheimia</taxon>
    </lineage>
</organism>
<evidence type="ECO:0000313" key="2">
    <source>
        <dbReference type="Proteomes" id="UP000509660"/>
    </source>
</evidence>
<gene>
    <name evidence="1" type="ORF">HV559_02005</name>
</gene>
<dbReference type="RefSeq" id="WP_176809434.1">
    <property type="nucleotide sequence ID" value="NZ_CP055306.1"/>
</dbReference>
<protein>
    <submittedName>
        <fullName evidence="1">Uncharacterized protein</fullName>
    </submittedName>
</protein>
<dbReference type="Proteomes" id="UP000509660">
    <property type="component" value="Chromosome"/>
</dbReference>
<keyword evidence="2" id="KW-1185">Reference proteome</keyword>
<name>A0A7D5E1J1_9PAST</name>